<evidence type="ECO:0000256" key="3">
    <source>
        <dbReference type="ARBA" id="ARBA00022827"/>
    </source>
</evidence>
<dbReference type="EMBL" id="JAWIIJ010000003">
    <property type="protein sequence ID" value="MDV2078249.1"/>
    <property type="molecule type" value="Genomic_DNA"/>
</dbReference>
<gene>
    <name evidence="6" type="ORF">RYS15_06110</name>
</gene>
<accession>A0ABU3VVG6</accession>
<keyword evidence="1" id="KW-0285">Flavoprotein</keyword>
<sequence>MDSVKTTPKLKPSTIRIGRRYRDNRLDGPYDAIVIGSGIGGLTTAACLSKAGKKVLVLEQHYTAGGYTHSYARNGYEWDVGVHYIGDMGSPHTLGRKLFDYITDHQLRWAPMDDCYDRFFLGDKVVSLRSGRDGFRGSLVEAFPGEEQAIDQYIRLLGKVAGGMQWYTLSKLSPGVVAPLLGKGLSKVLPDCFNRTTYEVLSELTSNEELIGALAGQWGDCGVPPKQSSFMIHALIAKHYIHGGYYPVGGASEMAKTIIPVIQQSGGEVFTYADVSGIMVSKGKTTGVRMSDGEEIHAPIVISNAGVINTFESLLPAEAARRCGYPRKRRHIEPSMPHIGLYIGVRGTAEELELPKTNFWVYPSAHHDANVARFLADPDSEFPVVYISFPSAKDPDYQNRCPGTAAIEIVAPCTYEQFEAWEGTVWGKRGEDYEASKHAITERLMQVLYDKLPQLQGRVDYVETSTPLSTAWFCRYGRGEIYGLDHTPERFDQSWLRPKTAIDGLYLTGQDILTCGVVGAMIGGLVTTLSIQGWRGAGLAKRIFVDKGASVDHQVVSSLA</sequence>
<name>A0ABU3VVG6_9GAMM</name>
<dbReference type="InterPro" id="IPR052206">
    <property type="entry name" value="Retinol_saturase"/>
</dbReference>
<dbReference type="PANTHER" id="PTHR46091:SF3">
    <property type="entry name" value="AMINE OXIDASE DOMAIN-CONTAINING PROTEIN"/>
    <property type="match status" value="1"/>
</dbReference>
<dbReference type="Proteomes" id="UP001269819">
    <property type="component" value="Unassembled WGS sequence"/>
</dbReference>
<evidence type="ECO:0000256" key="5">
    <source>
        <dbReference type="ARBA" id="ARBA00023027"/>
    </source>
</evidence>
<evidence type="ECO:0000313" key="6">
    <source>
        <dbReference type="EMBL" id="MDV2078249.1"/>
    </source>
</evidence>
<proteinExistence type="predicted"/>
<dbReference type="Gene3D" id="3.50.50.60">
    <property type="entry name" value="FAD/NAD(P)-binding domain"/>
    <property type="match status" value="2"/>
</dbReference>
<keyword evidence="7" id="KW-1185">Reference proteome</keyword>
<evidence type="ECO:0000256" key="2">
    <source>
        <dbReference type="ARBA" id="ARBA00022729"/>
    </source>
</evidence>
<keyword evidence="4" id="KW-0521">NADP</keyword>
<evidence type="ECO:0000313" key="7">
    <source>
        <dbReference type="Proteomes" id="UP001269819"/>
    </source>
</evidence>
<keyword evidence="3" id="KW-0274">FAD</keyword>
<dbReference type="InterPro" id="IPR036188">
    <property type="entry name" value="FAD/NAD-bd_sf"/>
</dbReference>
<protein>
    <submittedName>
        <fullName evidence="6">NAD(P)/FAD-dependent oxidoreductase</fullName>
    </submittedName>
</protein>
<reference evidence="6 7" key="1">
    <citation type="submission" date="2023-10" db="EMBL/GenBank/DDBJ databases">
        <title>Characteristics and mechanism of a salt-tolerant marine origin heterotrophic nitrifying- aerobic denitrifying bacteria Marinobacter xestospongiae HN1.</title>
        <authorList>
            <person name="Qi R."/>
        </authorList>
    </citation>
    <scope>NUCLEOTIDE SEQUENCE [LARGE SCALE GENOMIC DNA]</scope>
    <source>
        <strain evidence="6 7">HN1</strain>
    </source>
</reference>
<evidence type="ECO:0000256" key="1">
    <source>
        <dbReference type="ARBA" id="ARBA00022630"/>
    </source>
</evidence>
<keyword evidence="5" id="KW-0520">NAD</keyword>
<dbReference type="Pfam" id="PF13450">
    <property type="entry name" value="NAD_binding_8"/>
    <property type="match status" value="1"/>
</dbReference>
<comment type="caution">
    <text evidence="6">The sequence shown here is derived from an EMBL/GenBank/DDBJ whole genome shotgun (WGS) entry which is preliminary data.</text>
</comment>
<organism evidence="6 7">
    <name type="scientific">Marinobacter xestospongiae</name>
    <dbReference type="NCBI Taxonomy" id="994319"/>
    <lineage>
        <taxon>Bacteria</taxon>
        <taxon>Pseudomonadati</taxon>
        <taxon>Pseudomonadota</taxon>
        <taxon>Gammaproteobacteria</taxon>
        <taxon>Pseudomonadales</taxon>
        <taxon>Marinobacteraceae</taxon>
        <taxon>Marinobacter</taxon>
    </lineage>
</organism>
<keyword evidence="2" id="KW-0732">Signal</keyword>
<evidence type="ECO:0000256" key="4">
    <source>
        <dbReference type="ARBA" id="ARBA00022857"/>
    </source>
</evidence>
<dbReference type="SUPFAM" id="SSF51905">
    <property type="entry name" value="FAD/NAD(P)-binding domain"/>
    <property type="match status" value="1"/>
</dbReference>
<dbReference type="PANTHER" id="PTHR46091">
    <property type="entry name" value="BLR7054 PROTEIN"/>
    <property type="match status" value="1"/>
</dbReference>
<dbReference type="RefSeq" id="WP_316973054.1">
    <property type="nucleotide sequence ID" value="NZ_JAWIIJ010000003.1"/>
</dbReference>